<dbReference type="Proteomes" id="UP000176501">
    <property type="component" value="Unassembled WGS sequence"/>
</dbReference>
<feature type="compositionally biased region" description="Basic and acidic residues" evidence="1">
    <location>
        <begin position="36"/>
        <end position="103"/>
    </location>
</feature>
<evidence type="ECO:0000313" key="2">
    <source>
        <dbReference type="EMBL" id="OGL99482.1"/>
    </source>
</evidence>
<accession>A0A1F7W9K3</accession>
<feature type="region of interest" description="Disordered" evidence="1">
    <location>
        <begin position="1"/>
        <end position="117"/>
    </location>
</feature>
<gene>
    <name evidence="2" type="ORF">A2304_04150</name>
</gene>
<dbReference type="EMBL" id="MGFE01000003">
    <property type="protein sequence ID" value="OGL99482.1"/>
    <property type="molecule type" value="Genomic_DNA"/>
</dbReference>
<protein>
    <submittedName>
        <fullName evidence="2">Uncharacterized protein</fullName>
    </submittedName>
</protein>
<feature type="compositionally biased region" description="Low complexity" evidence="1">
    <location>
        <begin position="1"/>
        <end position="15"/>
    </location>
</feature>
<comment type="caution">
    <text evidence="2">The sequence shown here is derived from an EMBL/GenBank/DDBJ whole genome shotgun (WGS) entry which is preliminary data.</text>
</comment>
<dbReference type="AlphaFoldDB" id="A0A1F7W9K3"/>
<organism evidence="2 3">
    <name type="scientific">Candidatus Uhrbacteria bacterium RIFOXYB2_FULL_57_15</name>
    <dbReference type="NCBI Taxonomy" id="1802422"/>
    <lineage>
        <taxon>Bacteria</taxon>
        <taxon>Candidatus Uhriibacteriota</taxon>
    </lineage>
</organism>
<proteinExistence type="predicted"/>
<name>A0A1F7W9K3_9BACT</name>
<sequence>MMSGGSYGSTRGSYGKTYDRTYETRAPAPDLRAAQRAREEAEAEERAAAQARDADRQRRASAEADRLRREEKEATAEAARRKSEDDERARKRAESVRAARENVKTAPPPGGTRRETRDTVDLYDHALVRARITRPHPEAQAITILDIDNSGSNREVAQAVRGSSGFILATMGLMLGPRHQLAIRYVSDHCDGLGIRQDVDFVFPNEEGDRVVYSTTRQVRNVSGGDEAEAFECTLHDACDIDFGHVLKPDRHLILATDVVGHGMGMRSDNGCPAGRDWQHSVDRVYETFGSFEVIGTGETRGMAELQRKFLRSERVPYDLLDFSSIAETRHRLGIIPAAAIFLMCRADGPQTAKRFLQFLYHKWLSDPVFGQDTDLRAREAIRRFFKFIEGMDRQMEQEWSEAIFAD</sequence>
<reference evidence="2 3" key="1">
    <citation type="journal article" date="2016" name="Nat. Commun.">
        <title>Thousands of microbial genomes shed light on interconnected biogeochemical processes in an aquifer system.</title>
        <authorList>
            <person name="Anantharaman K."/>
            <person name="Brown C.T."/>
            <person name="Hug L.A."/>
            <person name="Sharon I."/>
            <person name="Castelle C.J."/>
            <person name="Probst A.J."/>
            <person name="Thomas B.C."/>
            <person name="Singh A."/>
            <person name="Wilkins M.J."/>
            <person name="Karaoz U."/>
            <person name="Brodie E.L."/>
            <person name="Williams K.H."/>
            <person name="Hubbard S.S."/>
            <person name="Banfield J.F."/>
        </authorList>
    </citation>
    <scope>NUCLEOTIDE SEQUENCE [LARGE SCALE GENOMIC DNA]</scope>
</reference>
<evidence type="ECO:0000313" key="3">
    <source>
        <dbReference type="Proteomes" id="UP000176501"/>
    </source>
</evidence>
<evidence type="ECO:0000256" key="1">
    <source>
        <dbReference type="SAM" id="MobiDB-lite"/>
    </source>
</evidence>